<feature type="transmembrane region" description="Helical" evidence="6">
    <location>
        <begin position="148"/>
        <end position="167"/>
    </location>
</feature>
<keyword evidence="6" id="KW-0472">Membrane</keyword>
<dbReference type="PANTHER" id="PTHR32089:SF120">
    <property type="entry name" value="METHYL-ACCEPTING CHEMOTAXIS PROTEIN TLPQ"/>
    <property type="match status" value="1"/>
</dbReference>
<organism evidence="9 10">
    <name type="scientific">Balneatrix alpica</name>
    <dbReference type="NCBI Taxonomy" id="75684"/>
    <lineage>
        <taxon>Bacteria</taxon>
        <taxon>Pseudomonadati</taxon>
        <taxon>Pseudomonadota</taxon>
        <taxon>Gammaproteobacteria</taxon>
        <taxon>Oceanospirillales</taxon>
        <taxon>Balneatrichaceae</taxon>
        <taxon>Balneatrix</taxon>
    </lineage>
</organism>
<feature type="transmembrane region" description="Helical" evidence="6">
    <location>
        <begin position="21"/>
        <end position="38"/>
    </location>
</feature>
<name>A0ABV5ZAU3_9GAMM</name>
<evidence type="ECO:0000313" key="10">
    <source>
        <dbReference type="Proteomes" id="UP001589628"/>
    </source>
</evidence>
<reference evidence="9 10" key="1">
    <citation type="submission" date="2024-09" db="EMBL/GenBank/DDBJ databases">
        <authorList>
            <person name="Sun Q."/>
            <person name="Mori K."/>
        </authorList>
    </citation>
    <scope>NUCLEOTIDE SEQUENCE [LARGE SCALE GENOMIC DNA]</scope>
    <source>
        <strain evidence="9 10">ATCC 51285</strain>
    </source>
</reference>
<dbReference type="PROSITE" id="PS50111">
    <property type="entry name" value="CHEMOTAXIS_TRANSDUC_2"/>
    <property type="match status" value="1"/>
</dbReference>
<dbReference type="Gene3D" id="1.10.287.950">
    <property type="entry name" value="Methyl-accepting chemotaxis protein"/>
    <property type="match status" value="1"/>
</dbReference>
<feature type="domain" description="T-SNARE coiled-coil homology" evidence="8">
    <location>
        <begin position="415"/>
        <end position="477"/>
    </location>
</feature>
<dbReference type="EMBL" id="JBHLZN010000002">
    <property type="protein sequence ID" value="MFB9886368.1"/>
    <property type="molecule type" value="Genomic_DNA"/>
</dbReference>
<dbReference type="PROSITE" id="PS50192">
    <property type="entry name" value="T_SNARE"/>
    <property type="match status" value="1"/>
</dbReference>
<keyword evidence="2" id="KW-1003">Cell membrane</keyword>
<evidence type="ECO:0000256" key="5">
    <source>
        <dbReference type="PROSITE-ProRule" id="PRU00284"/>
    </source>
</evidence>
<comment type="caution">
    <text evidence="9">The sequence shown here is derived from an EMBL/GenBank/DDBJ whole genome shotgun (WGS) entry which is preliminary data.</text>
</comment>
<dbReference type="RefSeq" id="WP_035460543.1">
    <property type="nucleotide sequence ID" value="NZ_JBHLZN010000002.1"/>
</dbReference>
<dbReference type="Pfam" id="PF00015">
    <property type="entry name" value="MCPsignal"/>
    <property type="match status" value="1"/>
</dbReference>
<evidence type="ECO:0000256" key="1">
    <source>
        <dbReference type="ARBA" id="ARBA00004429"/>
    </source>
</evidence>
<accession>A0ABV5ZAU3</accession>
<dbReference type="PANTHER" id="PTHR32089">
    <property type="entry name" value="METHYL-ACCEPTING CHEMOTAXIS PROTEIN MCPB"/>
    <property type="match status" value="1"/>
</dbReference>
<evidence type="ECO:0000256" key="2">
    <source>
        <dbReference type="ARBA" id="ARBA00022519"/>
    </source>
</evidence>
<protein>
    <submittedName>
        <fullName evidence="9">Methyl-accepting chemotaxis protein</fullName>
    </submittedName>
</protein>
<feature type="transmembrane region" description="Helical" evidence="6">
    <location>
        <begin position="44"/>
        <end position="62"/>
    </location>
</feature>
<evidence type="ECO:0000259" key="8">
    <source>
        <dbReference type="PROSITE" id="PS50192"/>
    </source>
</evidence>
<keyword evidence="6" id="KW-0812">Transmembrane</keyword>
<gene>
    <name evidence="9" type="ORF">ACFFLH_08105</name>
</gene>
<sequence length="500" mass="54926">MSPKQTFSLQRLRQEGDAIMSGVQAFLWVVSLLLASWHDTWSEALLIGGATLVTVLACWRLMPGARITRTLQGLGFMVFAALFIHQSHGMLEFHFTIFVLLAALLYYRDWLPLLAAAALIAVHHLGFNYLQQADWGVYVFEQRTGFHMVLLHASFVVFETLLLVYMARRAEQEGMQAEELSGMMSHLTVEQGRIDLRPLPSASRTPLGQRLQQYRLAVQETIGEAKHTSAELVSRLGNTHQRLQQVTQASSEQRQQTHILAQAMEEMTTAFHAVTEHAQLAAEAAKQANQDSKQGKGILQHTLTDMASLSQSVRASQGLIDALEQNSQKIGRVVELISGIAEQTNLLALNAAIEAARAGEAGRGFAVVADEVRTLASNTQQSTAEIKQSIAHLQDLSKQAATAMAQSTEQAEQGREQIAEVAKVLEAIVDAVNQISSMNVQVASTTLQQRQVAEDVSHNVSRINSLAQDVGTNLTEVSDAALHLSELGQRLAKQVERFQI</sequence>
<evidence type="ECO:0000259" key="7">
    <source>
        <dbReference type="PROSITE" id="PS50111"/>
    </source>
</evidence>
<dbReference type="CDD" id="cd11386">
    <property type="entry name" value="MCP_signal"/>
    <property type="match status" value="1"/>
</dbReference>
<dbReference type="Proteomes" id="UP001589628">
    <property type="component" value="Unassembled WGS sequence"/>
</dbReference>
<evidence type="ECO:0000256" key="6">
    <source>
        <dbReference type="SAM" id="Phobius"/>
    </source>
</evidence>
<keyword evidence="2" id="KW-0997">Cell inner membrane</keyword>
<keyword evidence="6" id="KW-1133">Transmembrane helix</keyword>
<keyword evidence="10" id="KW-1185">Reference proteome</keyword>
<keyword evidence="3 5" id="KW-0807">Transducer</keyword>
<feature type="transmembrane region" description="Helical" evidence="6">
    <location>
        <begin position="110"/>
        <end position="127"/>
    </location>
</feature>
<dbReference type="InterPro" id="IPR004089">
    <property type="entry name" value="MCPsignal_dom"/>
</dbReference>
<evidence type="ECO:0000256" key="4">
    <source>
        <dbReference type="ARBA" id="ARBA00029447"/>
    </source>
</evidence>
<feature type="domain" description="Methyl-accepting transducer" evidence="7">
    <location>
        <begin position="228"/>
        <end position="464"/>
    </location>
</feature>
<comment type="subcellular location">
    <subcellularLocation>
        <location evidence="1">Cell inner membrane</location>
        <topology evidence="1">Multi-pass membrane protein</topology>
    </subcellularLocation>
</comment>
<dbReference type="SUPFAM" id="SSF58104">
    <property type="entry name" value="Methyl-accepting chemotaxis protein (MCP) signaling domain"/>
    <property type="match status" value="1"/>
</dbReference>
<comment type="similarity">
    <text evidence="4">Belongs to the methyl-accepting chemotaxis (MCP) protein family.</text>
</comment>
<dbReference type="InterPro" id="IPR000727">
    <property type="entry name" value="T_SNARE_dom"/>
</dbReference>
<dbReference type="SMART" id="SM00283">
    <property type="entry name" value="MA"/>
    <property type="match status" value="1"/>
</dbReference>
<proteinExistence type="inferred from homology"/>
<evidence type="ECO:0000256" key="3">
    <source>
        <dbReference type="ARBA" id="ARBA00023224"/>
    </source>
</evidence>
<feature type="transmembrane region" description="Helical" evidence="6">
    <location>
        <begin position="74"/>
        <end position="104"/>
    </location>
</feature>
<evidence type="ECO:0000313" key="9">
    <source>
        <dbReference type="EMBL" id="MFB9886368.1"/>
    </source>
</evidence>